<feature type="domain" description="PCIF1 WW" evidence="2">
    <location>
        <begin position="174"/>
        <end position="319"/>
    </location>
</feature>
<dbReference type="InterPro" id="IPR022035">
    <property type="entry name" value="PCIF1_WW"/>
</dbReference>
<organism evidence="3 5">
    <name type="scientific">Adineta steineri</name>
    <dbReference type="NCBI Taxonomy" id="433720"/>
    <lineage>
        <taxon>Eukaryota</taxon>
        <taxon>Metazoa</taxon>
        <taxon>Spiralia</taxon>
        <taxon>Gnathifera</taxon>
        <taxon>Rotifera</taxon>
        <taxon>Eurotatoria</taxon>
        <taxon>Bdelloidea</taxon>
        <taxon>Adinetida</taxon>
        <taxon>Adinetidae</taxon>
        <taxon>Adineta</taxon>
    </lineage>
</organism>
<name>A0A814ICD9_9BILA</name>
<dbReference type="Proteomes" id="UP000663877">
    <property type="component" value="Unassembled WGS sequence"/>
</dbReference>
<dbReference type="GO" id="GO:0099122">
    <property type="term" value="F:RNA polymerase II C-terminal domain binding"/>
    <property type="evidence" value="ECO:0007669"/>
    <property type="project" value="InterPro"/>
</dbReference>
<feature type="region of interest" description="Disordered" evidence="1">
    <location>
        <begin position="358"/>
        <end position="392"/>
    </location>
</feature>
<evidence type="ECO:0000313" key="5">
    <source>
        <dbReference type="Proteomes" id="UP000663832"/>
    </source>
</evidence>
<evidence type="ECO:0000259" key="2">
    <source>
        <dbReference type="Pfam" id="PF12237"/>
    </source>
</evidence>
<dbReference type="AlphaFoldDB" id="A0A814ICD9"/>
<evidence type="ECO:0000313" key="4">
    <source>
        <dbReference type="EMBL" id="CAF1111872.1"/>
    </source>
</evidence>
<dbReference type="GO" id="GO:0016422">
    <property type="term" value="F:mRNA (2'-O-methyladenosine-N6-)-methyltransferase activity"/>
    <property type="evidence" value="ECO:0007669"/>
    <property type="project" value="InterPro"/>
</dbReference>
<dbReference type="EMBL" id="CAJNOI010000134">
    <property type="protein sequence ID" value="CAF1111872.1"/>
    <property type="molecule type" value="Genomic_DNA"/>
</dbReference>
<dbReference type="Proteomes" id="UP000663832">
    <property type="component" value="Unassembled WGS sequence"/>
</dbReference>
<evidence type="ECO:0000256" key="1">
    <source>
        <dbReference type="SAM" id="MobiDB-lite"/>
    </source>
</evidence>
<dbReference type="OrthoDB" id="193787at2759"/>
<keyword evidence="5" id="KW-1185">Reference proteome</keyword>
<dbReference type="PANTHER" id="PTHR21727:SF0">
    <property type="entry name" value="MRNA (2'-O-METHYLADENOSINE-N(6)-)-METHYLTRANSFERASE"/>
    <property type="match status" value="1"/>
</dbReference>
<evidence type="ECO:0000313" key="3">
    <source>
        <dbReference type="EMBL" id="CAF1020967.1"/>
    </source>
</evidence>
<protein>
    <recommendedName>
        <fullName evidence="2">PCIF1 WW domain-containing protein</fullName>
    </recommendedName>
</protein>
<sequence>MSSIISGHDIYALQLQKNTDVTSHHTLIEVELRRKTLYEDILKCVKNWIFDHSDRNDRKRLTEMQMSHLLLRYIFNKKATLFDSKSDPVFIIGKSSLARNQLERDLKNINLKGAEKLAKIIDHELESAATQLRSEKFRRDKQVTLSTSTDGKLIYRDRSQKDFNQLAQRYGPDYYNAAYALGLRYTYICLTGHGLARSYKEETERSPHDSSVCECFASAFNHYFDQYHSAFPDLEVFFGSRGSFFNINWAEQPSNMTYYVSPPYDESLIQLAVDHVFNALDNHLVSQSTFIFCIPGRWTNFSALDALKASSWMQDFVDYSKDKLPFIDYMAANEKDRIIYPTDTCIITLSTEIKKEKTQSIPSRTKKRTNEIEEIEDYNSTTTNETKKRKLD</sequence>
<accession>A0A814ICD9</accession>
<proteinExistence type="predicted"/>
<reference evidence="3" key="1">
    <citation type="submission" date="2021-02" db="EMBL/GenBank/DDBJ databases">
        <authorList>
            <person name="Nowell W R."/>
        </authorList>
    </citation>
    <scope>NUCLEOTIDE SEQUENCE</scope>
</reference>
<dbReference type="InterPro" id="IPR039881">
    <property type="entry name" value="PCIF1-like"/>
</dbReference>
<gene>
    <name evidence="4" type="ORF">BJG266_LOCUS21942</name>
    <name evidence="3" type="ORF">QVE165_LOCUS15998</name>
</gene>
<dbReference type="EMBL" id="CAJNOM010000088">
    <property type="protein sequence ID" value="CAF1020967.1"/>
    <property type="molecule type" value="Genomic_DNA"/>
</dbReference>
<dbReference type="PANTHER" id="PTHR21727">
    <property type="entry name" value="PHOSPHORYLATED CTD INTERACTING FACTOR 1"/>
    <property type="match status" value="1"/>
</dbReference>
<comment type="caution">
    <text evidence="3">The sequence shown here is derived from an EMBL/GenBank/DDBJ whole genome shotgun (WGS) entry which is preliminary data.</text>
</comment>
<dbReference type="Pfam" id="PF12237">
    <property type="entry name" value="PCIF1_WW"/>
    <property type="match status" value="1"/>
</dbReference>